<evidence type="ECO:0000256" key="1">
    <source>
        <dbReference type="SAM" id="MobiDB-lite"/>
    </source>
</evidence>
<evidence type="ECO:0008006" key="4">
    <source>
        <dbReference type="Google" id="ProtNLM"/>
    </source>
</evidence>
<proteinExistence type="predicted"/>
<evidence type="ECO:0000313" key="2">
    <source>
        <dbReference type="EMBL" id="KAL2608725.1"/>
    </source>
</evidence>
<accession>A0ABD1XIY1</accession>
<protein>
    <recommendedName>
        <fullName evidence="4">Gag-pol polyprotein</fullName>
    </recommendedName>
</protein>
<feature type="region of interest" description="Disordered" evidence="1">
    <location>
        <begin position="1"/>
        <end position="35"/>
    </location>
</feature>
<keyword evidence="3" id="KW-1185">Reference proteome</keyword>
<dbReference type="AlphaFoldDB" id="A0ABD1XIY1"/>
<gene>
    <name evidence="2" type="ORF">R1flu_027298</name>
</gene>
<dbReference type="EMBL" id="JBHFFA010000008">
    <property type="protein sequence ID" value="KAL2608725.1"/>
    <property type="molecule type" value="Genomic_DNA"/>
</dbReference>
<feature type="compositionally biased region" description="Polar residues" evidence="1">
    <location>
        <begin position="17"/>
        <end position="29"/>
    </location>
</feature>
<organism evidence="2 3">
    <name type="scientific">Riccia fluitans</name>
    <dbReference type="NCBI Taxonomy" id="41844"/>
    <lineage>
        <taxon>Eukaryota</taxon>
        <taxon>Viridiplantae</taxon>
        <taxon>Streptophyta</taxon>
        <taxon>Embryophyta</taxon>
        <taxon>Marchantiophyta</taxon>
        <taxon>Marchantiopsida</taxon>
        <taxon>Marchantiidae</taxon>
        <taxon>Marchantiales</taxon>
        <taxon>Ricciaceae</taxon>
        <taxon>Riccia</taxon>
    </lineage>
</organism>
<comment type="caution">
    <text evidence="2">The sequence shown here is derived from an EMBL/GenBank/DDBJ whole genome shotgun (WGS) entry which is preliminary data.</text>
</comment>
<reference evidence="2 3" key="1">
    <citation type="submission" date="2024-09" db="EMBL/GenBank/DDBJ databases">
        <title>Chromosome-scale assembly of Riccia fluitans.</title>
        <authorList>
            <person name="Paukszto L."/>
            <person name="Sawicki J."/>
            <person name="Karawczyk K."/>
            <person name="Piernik-Szablinska J."/>
            <person name="Szczecinska M."/>
            <person name="Mazdziarz M."/>
        </authorList>
    </citation>
    <scope>NUCLEOTIDE SEQUENCE [LARGE SCALE GENOMIC DNA]</scope>
    <source>
        <strain evidence="2">Rf_01</strain>
        <tissue evidence="2">Aerial parts of the thallus</tissue>
    </source>
</reference>
<evidence type="ECO:0000313" key="3">
    <source>
        <dbReference type="Proteomes" id="UP001605036"/>
    </source>
</evidence>
<name>A0ABD1XIY1_9MARC</name>
<sequence length="165" mass="18714">MLSTSRTRVIGEKTEGANCSTNQVPTRDSSNQEEVETEVLPPLDVPAELNQFEKTAIQGIENLVLDNPIPRYPTRLRKPSLKVIENAQCNFAIDFCGIAYSDDPLTLSDPFVGSKAKLWKRYVDEEMKSMAENQVWSLMELPPRALAVKWKWVLQKVYNQDKSLA</sequence>
<dbReference type="Proteomes" id="UP001605036">
    <property type="component" value="Unassembled WGS sequence"/>
</dbReference>